<sequence>MHWDFTGALELQKEYPGRVKIIFYEDLKSDVEGKMKTLTDFIGMDYDVNVIKKYNTVKTNVAKANTPSLVKERKEDNAHWWRYNTDIAEALRDALIELAFSFITQTTLRRTAKSKLSRGLSWVTMDANYTRNKSESAEVVTGGQPRSPPKKKYDLLINSYMNSGSRFTGSLFGFRSDSFYFYEPLWNFHIWEYYHEPNHVCSSIDGSSNCRIENLVVSGVHDLDNLAGPSWAKYKSCVKARKPKSTCLKELEQICKAATHIVTKVLRITTGSLQPLLERKPNLKVIQLFRNPFAIINSRTHSKGYPVRDFTANAANLCKKMHWDFTGALELQKKYPGRVKIIFYEDLKSDVEGKMKTLTDFIGMDYDVNVIKKYNTVKTNVAKANTPSLVKERKEDNAHWWRHFIDIADAICDALLGRFVLKHTAASDNDTTRYGFVKNAFW</sequence>
<reference evidence="2" key="1">
    <citation type="submission" date="2022-11" db="EMBL/GenBank/DDBJ databases">
        <title>Centuries of genome instability and evolution in soft-shell clam transmissible cancer (bioRxiv).</title>
        <authorList>
            <person name="Hart S.F.M."/>
            <person name="Yonemitsu M.A."/>
            <person name="Giersch R.M."/>
            <person name="Beal B.F."/>
            <person name="Arriagada G."/>
            <person name="Davis B.W."/>
            <person name="Ostrander E.A."/>
            <person name="Goff S.P."/>
            <person name="Metzger M.J."/>
        </authorList>
    </citation>
    <scope>NUCLEOTIDE SEQUENCE</scope>
    <source>
        <strain evidence="2">MELC-2E11</strain>
        <tissue evidence="2">Siphon/mantle</tissue>
    </source>
</reference>
<dbReference type="SUPFAM" id="SSF52540">
    <property type="entry name" value="P-loop containing nucleoside triphosphate hydrolases"/>
    <property type="match status" value="2"/>
</dbReference>
<gene>
    <name evidence="2" type="ORF">MAR_019795</name>
</gene>
<evidence type="ECO:0000259" key="1">
    <source>
        <dbReference type="Pfam" id="PF00685"/>
    </source>
</evidence>
<dbReference type="InterPro" id="IPR000863">
    <property type="entry name" value="Sulfotransferase_dom"/>
</dbReference>
<keyword evidence="3" id="KW-1185">Reference proteome</keyword>
<feature type="domain" description="Sulfotransferase" evidence="1">
    <location>
        <begin position="154"/>
        <end position="389"/>
    </location>
</feature>
<dbReference type="Proteomes" id="UP001164746">
    <property type="component" value="Chromosome 5"/>
</dbReference>
<organism evidence="2 3">
    <name type="scientific">Mya arenaria</name>
    <name type="common">Soft-shell clam</name>
    <dbReference type="NCBI Taxonomy" id="6604"/>
    <lineage>
        <taxon>Eukaryota</taxon>
        <taxon>Metazoa</taxon>
        <taxon>Spiralia</taxon>
        <taxon>Lophotrochozoa</taxon>
        <taxon>Mollusca</taxon>
        <taxon>Bivalvia</taxon>
        <taxon>Autobranchia</taxon>
        <taxon>Heteroconchia</taxon>
        <taxon>Euheterodonta</taxon>
        <taxon>Imparidentia</taxon>
        <taxon>Neoheterodontei</taxon>
        <taxon>Myida</taxon>
        <taxon>Myoidea</taxon>
        <taxon>Myidae</taxon>
        <taxon>Mya</taxon>
    </lineage>
</organism>
<dbReference type="Pfam" id="PF00685">
    <property type="entry name" value="Sulfotransfer_1"/>
    <property type="match status" value="2"/>
</dbReference>
<evidence type="ECO:0000313" key="3">
    <source>
        <dbReference type="Proteomes" id="UP001164746"/>
    </source>
</evidence>
<dbReference type="Gene3D" id="3.40.50.300">
    <property type="entry name" value="P-loop containing nucleotide triphosphate hydrolases"/>
    <property type="match status" value="2"/>
</dbReference>
<accession>A0ABY7E785</accession>
<proteinExistence type="predicted"/>
<dbReference type="InterPro" id="IPR027417">
    <property type="entry name" value="P-loop_NTPase"/>
</dbReference>
<dbReference type="PANTHER" id="PTHR10704">
    <property type="entry name" value="CARBOHYDRATE SULFOTRANSFERASE"/>
    <property type="match status" value="1"/>
</dbReference>
<evidence type="ECO:0000313" key="2">
    <source>
        <dbReference type="EMBL" id="WAR04426.1"/>
    </source>
</evidence>
<dbReference type="EMBL" id="CP111016">
    <property type="protein sequence ID" value="WAR04426.1"/>
    <property type="molecule type" value="Genomic_DNA"/>
</dbReference>
<dbReference type="PANTHER" id="PTHR10704:SF44">
    <property type="entry name" value="LD35051P-RELATED"/>
    <property type="match status" value="1"/>
</dbReference>
<protein>
    <recommendedName>
        <fullName evidence="1">Sulfotransferase domain-containing protein</fullName>
    </recommendedName>
</protein>
<name>A0ABY7E785_MYAAR</name>
<dbReference type="InterPro" id="IPR051135">
    <property type="entry name" value="Gal/GlcNAc/GalNAc_ST"/>
</dbReference>
<feature type="domain" description="Sulfotransferase" evidence="1">
    <location>
        <begin position="11"/>
        <end position="66"/>
    </location>
</feature>